<dbReference type="Proteomes" id="UP000183203">
    <property type="component" value="Unassembled WGS sequence"/>
</dbReference>
<dbReference type="InterPro" id="IPR010982">
    <property type="entry name" value="Lambda_DNA-bd_dom_sf"/>
</dbReference>
<dbReference type="AlphaFoldDB" id="A0A1G6ICJ3"/>
<dbReference type="Pfam" id="PF13560">
    <property type="entry name" value="HTH_31"/>
    <property type="match status" value="1"/>
</dbReference>
<dbReference type="STRING" id="993073.AS029_06080"/>
<dbReference type="CDD" id="cd00093">
    <property type="entry name" value="HTH_XRE"/>
    <property type="match status" value="1"/>
</dbReference>
<name>A0A1G6ICJ3_9MICO</name>
<dbReference type="SUPFAM" id="SSF47413">
    <property type="entry name" value="lambda repressor-like DNA-binding domains"/>
    <property type="match status" value="1"/>
</dbReference>
<dbReference type="EMBL" id="FMYG01000003">
    <property type="protein sequence ID" value="SDC04267.1"/>
    <property type="molecule type" value="Genomic_DNA"/>
</dbReference>
<gene>
    <name evidence="2" type="ORF">SAMN05216418_1473</name>
</gene>
<dbReference type="PROSITE" id="PS50943">
    <property type="entry name" value="HTH_CROC1"/>
    <property type="match status" value="1"/>
</dbReference>
<reference evidence="2 3" key="1">
    <citation type="submission" date="2016-09" db="EMBL/GenBank/DDBJ databases">
        <authorList>
            <person name="Capua I."/>
            <person name="De Benedictis P."/>
            <person name="Joannis T."/>
            <person name="Lombin L.H."/>
            <person name="Cattoli G."/>
        </authorList>
    </citation>
    <scope>NUCLEOTIDE SEQUENCE [LARGE SCALE GENOMIC DNA]</scope>
    <source>
        <strain evidence="2 3">NIO-1002</strain>
    </source>
</reference>
<dbReference type="Gene3D" id="1.10.260.40">
    <property type="entry name" value="lambda repressor-like DNA-binding domains"/>
    <property type="match status" value="1"/>
</dbReference>
<evidence type="ECO:0000259" key="1">
    <source>
        <dbReference type="PROSITE" id="PS50943"/>
    </source>
</evidence>
<dbReference type="GO" id="GO:0003677">
    <property type="term" value="F:DNA binding"/>
    <property type="evidence" value="ECO:0007669"/>
    <property type="project" value="UniProtKB-KW"/>
</dbReference>
<keyword evidence="2" id="KW-0238">DNA-binding</keyword>
<evidence type="ECO:0000313" key="2">
    <source>
        <dbReference type="EMBL" id="SDC04267.1"/>
    </source>
</evidence>
<protein>
    <submittedName>
        <fullName evidence="2">DNA-binding transcriptional regulator, XRE-family HTH domain</fullName>
    </submittedName>
</protein>
<evidence type="ECO:0000313" key="3">
    <source>
        <dbReference type="Proteomes" id="UP000183203"/>
    </source>
</evidence>
<feature type="domain" description="HTH cro/C1-type" evidence="1">
    <location>
        <begin position="14"/>
        <end position="77"/>
    </location>
</feature>
<accession>A0A1G6ICJ3</accession>
<sequence>MWSRLEAQQFGARVRQLRTQSDLTQEQLAQLVGLTQNHVQLLEAGRNSSKADGPASNPRMTTVYRIADAFGLTPHDLLPAGSATPEE</sequence>
<proteinExistence type="predicted"/>
<organism evidence="2 3">
    <name type="scientific">Microbacterium enclense</name>
    <dbReference type="NCBI Taxonomy" id="993073"/>
    <lineage>
        <taxon>Bacteria</taxon>
        <taxon>Bacillati</taxon>
        <taxon>Actinomycetota</taxon>
        <taxon>Actinomycetes</taxon>
        <taxon>Micrococcales</taxon>
        <taxon>Microbacteriaceae</taxon>
        <taxon>Microbacterium</taxon>
    </lineage>
</organism>
<dbReference type="SMART" id="SM00530">
    <property type="entry name" value="HTH_XRE"/>
    <property type="match status" value="1"/>
</dbReference>
<dbReference type="InterPro" id="IPR001387">
    <property type="entry name" value="Cro/C1-type_HTH"/>
</dbReference>